<reference evidence="2" key="1">
    <citation type="submission" date="2025-08" db="UniProtKB">
        <authorList>
            <consortium name="Ensembl"/>
        </authorList>
    </citation>
    <scope>IDENTIFICATION</scope>
</reference>
<dbReference type="GeneTree" id="ENSGT00940000163016"/>
<evidence type="ECO:0000256" key="1">
    <source>
        <dbReference type="SAM" id="MobiDB-lite"/>
    </source>
</evidence>
<dbReference type="Proteomes" id="UP000694415">
    <property type="component" value="Unplaced"/>
</dbReference>
<evidence type="ECO:0000313" key="3">
    <source>
        <dbReference type="Proteomes" id="UP000694415"/>
    </source>
</evidence>
<dbReference type="AlphaFoldDB" id="A0A8C6HHL7"/>
<evidence type="ECO:0000313" key="2">
    <source>
        <dbReference type="Ensembl" id="ENSMSIP00000020943.1"/>
    </source>
</evidence>
<feature type="region of interest" description="Disordered" evidence="1">
    <location>
        <begin position="23"/>
        <end position="43"/>
    </location>
</feature>
<accession>A0A8C6HHL7</accession>
<name>A0A8C6HHL7_MUSSI</name>
<dbReference type="Ensembl" id="ENSMSIT00000026434.1">
    <property type="protein sequence ID" value="ENSMSIP00000020943.1"/>
    <property type="gene ID" value="ENSMSIG00000017782.1"/>
</dbReference>
<sequence>MLRNFTACDFGTSVTRRQTYPLQRGDEAATLPENLASEREDTRQQATLCAQEQDMHLVVTEYSGASMEEYQSLHLLQSSVTPWTRESPELPLGCERDPNLLKRALKLLVTSSMLHPQPPQETILN</sequence>
<keyword evidence="3" id="KW-1185">Reference proteome</keyword>
<protein>
    <submittedName>
        <fullName evidence="2">PiggyBac transposable element derived 1</fullName>
    </submittedName>
</protein>
<reference evidence="2" key="2">
    <citation type="submission" date="2025-09" db="UniProtKB">
        <authorList>
            <consortium name="Ensembl"/>
        </authorList>
    </citation>
    <scope>IDENTIFICATION</scope>
</reference>
<proteinExistence type="predicted"/>
<organism evidence="2 3">
    <name type="scientific">Mus spicilegus</name>
    <name type="common">Mound-building mouse</name>
    <dbReference type="NCBI Taxonomy" id="10103"/>
    <lineage>
        <taxon>Eukaryota</taxon>
        <taxon>Metazoa</taxon>
        <taxon>Chordata</taxon>
        <taxon>Craniata</taxon>
        <taxon>Vertebrata</taxon>
        <taxon>Euteleostomi</taxon>
        <taxon>Mammalia</taxon>
        <taxon>Eutheria</taxon>
        <taxon>Euarchontoglires</taxon>
        <taxon>Glires</taxon>
        <taxon>Rodentia</taxon>
        <taxon>Myomorpha</taxon>
        <taxon>Muroidea</taxon>
        <taxon>Muridae</taxon>
        <taxon>Murinae</taxon>
        <taxon>Mus</taxon>
        <taxon>Mus</taxon>
    </lineage>
</organism>